<dbReference type="Proteomes" id="UP000305451">
    <property type="component" value="Unassembled WGS sequence"/>
</dbReference>
<comment type="subcellular location">
    <subcellularLocation>
        <location evidence="1">Cell membrane</location>
        <topology evidence="1">Multi-pass membrane protein</topology>
    </subcellularLocation>
</comment>
<feature type="transmembrane region" description="Helical" evidence="7">
    <location>
        <begin position="228"/>
        <end position="248"/>
    </location>
</feature>
<feature type="domain" description="Acyltransferase 3" evidence="8">
    <location>
        <begin position="19"/>
        <end position="341"/>
    </location>
</feature>
<comment type="similarity">
    <text evidence="2">Belongs to the acyltransferase 3 family.</text>
</comment>
<organism evidence="9 10">
    <name type="scientific">Marinicauda pacifica</name>
    <dbReference type="NCBI Taxonomy" id="1133559"/>
    <lineage>
        <taxon>Bacteria</taxon>
        <taxon>Pseudomonadati</taxon>
        <taxon>Pseudomonadota</taxon>
        <taxon>Alphaproteobacteria</taxon>
        <taxon>Maricaulales</taxon>
        <taxon>Maricaulaceae</taxon>
        <taxon>Marinicauda</taxon>
    </lineage>
</organism>
<feature type="transmembrane region" description="Helical" evidence="7">
    <location>
        <begin position="197"/>
        <end position="216"/>
    </location>
</feature>
<protein>
    <submittedName>
        <fullName evidence="9">Acyltransferase</fullName>
    </submittedName>
</protein>
<feature type="transmembrane region" description="Helical" evidence="7">
    <location>
        <begin position="321"/>
        <end position="346"/>
    </location>
</feature>
<dbReference type="GO" id="GO:0009246">
    <property type="term" value="P:enterobacterial common antigen biosynthetic process"/>
    <property type="evidence" value="ECO:0007669"/>
    <property type="project" value="TreeGrafter"/>
</dbReference>
<evidence type="ECO:0000256" key="3">
    <source>
        <dbReference type="ARBA" id="ARBA00022475"/>
    </source>
</evidence>
<comment type="caution">
    <text evidence="9">The sequence shown here is derived from an EMBL/GenBank/DDBJ whole genome shotgun (WGS) entry which is preliminary data.</text>
</comment>
<feature type="transmembrane region" description="Helical" evidence="7">
    <location>
        <begin position="147"/>
        <end position="167"/>
    </location>
</feature>
<evidence type="ECO:0000256" key="5">
    <source>
        <dbReference type="ARBA" id="ARBA00022989"/>
    </source>
</evidence>
<feature type="transmembrane region" description="Helical" evidence="7">
    <location>
        <begin position="20"/>
        <end position="42"/>
    </location>
</feature>
<evidence type="ECO:0000313" key="10">
    <source>
        <dbReference type="Proteomes" id="UP000305451"/>
    </source>
</evidence>
<evidence type="ECO:0000313" key="9">
    <source>
        <dbReference type="EMBL" id="TGY94620.1"/>
    </source>
</evidence>
<proteinExistence type="inferred from homology"/>
<dbReference type="InterPro" id="IPR002656">
    <property type="entry name" value="Acyl_transf_3_dom"/>
</dbReference>
<keyword evidence="4 7" id="KW-0812">Transmembrane</keyword>
<evidence type="ECO:0000259" key="8">
    <source>
        <dbReference type="Pfam" id="PF01757"/>
    </source>
</evidence>
<dbReference type="GO" id="GO:0005886">
    <property type="term" value="C:plasma membrane"/>
    <property type="evidence" value="ECO:0007669"/>
    <property type="project" value="UniProtKB-SubCell"/>
</dbReference>
<keyword evidence="9" id="KW-0012">Acyltransferase</keyword>
<reference evidence="9 10" key="1">
    <citation type="journal article" date="2013" name="Int. J. Syst. Evol. Microbiol.">
        <title>Marinicauda pacifica gen. nov., sp. nov., a prosthecate alphaproteobacterium of the family Hyphomonadaceae isolated from deep seawater.</title>
        <authorList>
            <person name="Zhang X.Y."/>
            <person name="Li G.W."/>
            <person name="Wang C.S."/>
            <person name="Zhang Y.J."/>
            <person name="Xu X.W."/>
            <person name="Li H."/>
            <person name="Liu A."/>
            <person name="Liu C."/>
            <person name="Xie B.B."/>
            <person name="Qin Q.L."/>
            <person name="Xu Z."/>
            <person name="Chen X.L."/>
            <person name="Zhou B.C."/>
            <person name="Zhang Y.Z."/>
        </authorList>
    </citation>
    <scope>NUCLEOTIDE SEQUENCE [LARGE SCALE GENOMIC DNA]</scope>
    <source>
        <strain evidence="9 10">P-1 km-3</strain>
    </source>
</reference>
<feature type="transmembrane region" description="Helical" evidence="7">
    <location>
        <begin position="260"/>
        <end position="281"/>
    </location>
</feature>
<keyword evidence="5 7" id="KW-1133">Transmembrane helix</keyword>
<evidence type="ECO:0000256" key="6">
    <source>
        <dbReference type="ARBA" id="ARBA00023136"/>
    </source>
</evidence>
<keyword evidence="9" id="KW-0808">Transferase</keyword>
<dbReference type="EMBL" id="SRXV01000001">
    <property type="protein sequence ID" value="TGY94620.1"/>
    <property type="molecule type" value="Genomic_DNA"/>
</dbReference>
<gene>
    <name evidence="9" type="ORF">E5162_04935</name>
</gene>
<accession>A0A4S2HEW6</accession>
<dbReference type="AlphaFoldDB" id="A0A4S2HEW6"/>
<name>A0A4S2HEW6_9PROT</name>
<feature type="transmembrane region" description="Helical" evidence="7">
    <location>
        <begin position="95"/>
        <end position="116"/>
    </location>
</feature>
<evidence type="ECO:0000256" key="2">
    <source>
        <dbReference type="ARBA" id="ARBA00007400"/>
    </source>
</evidence>
<feature type="transmembrane region" description="Helical" evidence="7">
    <location>
        <begin position="62"/>
        <end position="83"/>
    </location>
</feature>
<dbReference type="Pfam" id="PF01757">
    <property type="entry name" value="Acyl_transf_3"/>
    <property type="match status" value="1"/>
</dbReference>
<dbReference type="PANTHER" id="PTHR40074:SF2">
    <property type="entry name" value="O-ACETYLTRANSFERASE WECH"/>
    <property type="match status" value="1"/>
</dbReference>
<evidence type="ECO:0000256" key="4">
    <source>
        <dbReference type="ARBA" id="ARBA00022692"/>
    </source>
</evidence>
<dbReference type="PANTHER" id="PTHR40074">
    <property type="entry name" value="O-ACETYLTRANSFERASE WECH"/>
    <property type="match status" value="1"/>
</dbReference>
<dbReference type="GO" id="GO:0016413">
    <property type="term" value="F:O-acetyltransferase activity"/>
    <property type="evidence" value="ECO:0007669"/>
    <property type="project" value="TreeGrafter"/>
</dbReference>
<feature type="transmembrane region" description="Helical" evidence="7">
    <location>
        <begin position="293"/>
        <end position="315"/>
    </location>
</feature>
<keyword evidence="6 7" id="KW-0472">Membrane</keyword>
<sequence>MRVTMSPTGSKGGFIEPLHAFRGVAIVNIVAVHAGSLAIYDFGGGTQDRGGLRLLAALNEVLFHSATLYFAFISGLLFSAVLSARGWQRFFANKLKYVLLPYVVMSTLFTALHWHWSQHFDVFSGSPLAFVQTAGQHILAGTAMDPFWYIPVLACLFALTPAVHALLERKSLRWMVWLLVLAPLLVSRTGADVSVANVIYFLGAYACGMALGRDYAAASLWIEGHARWLALAAILLSLALLALIWTGYDRVGPVSVRETLFYLQKGALAGVFLTILSRWQTIPPLLARLADHAFAIYFLHLFALYTLAAGLRGLVGTPVPLYGVALVFGGLLAASLGVCLAVSAGFRAALGKRARLLIGS</sequence>
<evidence type="ECO:0000256" key="1">
    <source>
        <dbReference type="ARBA" id="ARBA00004651"/>
    </source>
</evidence>
<keyword evidence="10" id="KW-1185">Reference proteome</keyword>
<evidence type="ECO:0000256" key="7">
    <source>
        <dbReference type="SAM" id="Phobius"/>
    </source>
</evidence>
<keyword evidence="3" id="KW-1003">Cell membrane</keyword>
<feature type="transmembrane region" description="Helical" evidence="7">
    <location>
        <begin position="174"/>
        <end position="191"/>
    </location>
</feature>